<dbReference type="Pfam" id="PF00654">
    <property type="entry name" value="Voltage_CLC"/>
    <property type="match status" value="1"/>
</dbReference>
<keyword evidence="4 8" id="KW-1133">Transmembrane helix</keyword>
<feature type="transmembrane region" description="Helical" evidence="8">
    <location>
        <begin position="397"/>
        <end position="416"/>
    </location>
</feature>
<dbReference type="GO" id="GO:0005247">
    <property type="term" value="F:voltage-gated chloride channel activity"/>
    <property type="evidence" value="ECO:0007669"/>
    <property type="project" value="TreeGrafter"/>
</dbReference>
<dbReference type="InterPro" id="IPR006037">
    <property type="entry name" value="RCK_C"/>
</dbReference>
<feature type="transmembrane region" description="Helical" evidence="8">
    <location>
        <begin position="20"/>
        <end position="39"/>
    </location>
</feature>
<evidence type="ECO:0000256" key="1">
    <source>
        <dbReference type="ARBA" id="ARBA00004141"/>
    </source>
</evidence>
<evidence type="ECO:0000256" key="2">
    <source>
        <dbReference type="ARBA" id="ARBA00022448"/>
    </source>
</evidence>
<keyword evidence="7" id="KW-0868">Chloride</keyword>
<evidence type="ECO:0000256" key="5">
    <source>
        <dbReference type="ARBA" id="ARBA00023065"/>
    </source>
</evidence>
<evidence type="ECO:0000256" key="8">
    <source>
        <dbReference type="SAM" id="Phobius"/>
    </source>
</evidence>
<evidence type="ECO:0000256" key="6">
    <source>
        <dbReference type="ARBA" id="ARBA00023136"/>
    </source>
</evidence>
<organism evidence="10 11">
    <name type="scientific">Anaerotruncus colihominis</name>
    <dbReference type="NCBI Taxonomy" id="169435"/>
    <lineage>
        <taxon>Bacteria</taxon>
        <taxon>Bacillati</taxon>
        <taxon>Bacillota</taxon>
        <taxon>Clostridia</taxon>
        <taxon>Eubacteriales</taxon>
        <taxon>Oscillospiraceae</taxon>
        <taxon>Anaerotruncus</taxon>
    </lineage>
</organism>
<feature type="transmembrane region" description="Helical" evidence="8">
    <location>
        <begin position="59"/>
        <end position="80"/>
    </location>
</feature>
<dbReference type="Pfam" id="PF02080">
    <property type="entry name" value="TrkA_C"/>
    <property type="match status" value="1"/>
</dbReference>
<dbReference type="CDD" id="cd01031">
    <property type="entry name" value="EriC"/>
    <property type="match status" value="1"/>
</dbReference>
<evidence type="ECO:0000256" key="3">
    <source>
        <dbReference type="ARBA" id="ARBA00022692"/>
    </source>
</evidence>
<dbReference type="PRINTS" id="PR00762">
    <property type="entry name" value="CLCHANNEL"/>
</dbReference>
<dbReference type="SUPFAM" id="SSF116726">
    <property type="entry name" value="TrkA C-terminal domain-like"/>
    <property type="match status" value="1"/>
</dbReference>
<dbReference type="EMBL" id="QXWK01000011">
    <property type="protein sequence ID" value="NBH61379.1"/>
    <property type="molecule type" value="Genomic_DNA"/>
</dbReference>
<feature type="transmembrane region" description="Helical" evidence="8">
    <location>
        <begin position="158"/>
        <end position="182"/>
    </location>
</feature>
<dbReference type="GO" id="GO:0005886">
    <property type="term" value="C:plasma membrane"/>
    <property type="evidence" value="ECO:0007669"/>
    <property type="project" value="TreeGrafter"/>
</dbReference>
<feature type="domain" description="RCK C-terminal" evidence="9">
    <location>
        <begin position="434"/>
        <end position="515"/>
    </location>
</feature>
<evidence type="ECO:0000256" key="4">
    <source>
        <dbReference type="ARBA" id="ARBA00022989"/>
    </source>
</evidence>
<comment type="subcellular location">
    <subcellularLocation>
        <location evidence="1">Membrane</location>
        <topology evidence="1">Multi-pass membrane protein</topology>
    </subcellularLocation>
</comment>
<gene>
    <name evidence="10" type="ORF">D0435_06905</name>
</gene>
<feature type="transmembrane region" description="Helical" evidence="8">
    <location>
        <begin position="300"/>
        <end position="318"/>
    </location>
</feature>
<keyword evidence="5" id="KW-0406">Ion transport</keyword>
<keyword evidence="2" id="KW-0813">Transport</keyword>
<evidence type="ECO:0000313" key="11">
    <source>
        <dbReference type="Proteomes" id="UP000446866"/>
    </source>
</evidence>
<dbReference type="InterPro" id="IPR014743">
    <property type="entry name" value="Cl-channel_core"/>
</dbReference>
<dbReference type="GO" id="GO:0008324">
    <property type="term" value="F:monoatomic cation transmembrane transporter activity"/>
    <property type="evidence" value="ECO:0007669"/>
    <property type="project" value="InterPro"/>
</dbReference>
<sequence length="522" mass="55656">MKNKTKITLERFETSKYRLIVEGIGVGLLTGLLVSSFRMGLEQAESLRGSVLLAVKTGGVSSLICALAALICAYIVVWYASRKVPLCTGSGIPQVKGELLGQMEQNWWQVICAKFIGGVCAIGAGLSLGREGPSIQLGAMVGKGFSRLSGRLRTEEKMLMTCGAGAGLAGAFGAPLAGVVFSLEELHKNFSTEILLSTMAASIASDFVSSYIFGLSPVFGLSVEGKLPLSRYWMIILLGIALGVFGVFYNWVTAKVQDAYDRLPRRSMRIAVPFVCVIGLAAFFPYALGSGHGLVTEVAAGNFGLSMLAVLLILKFCFSMMSFGSGVPGGIFLPLLVLGAISGGLFTVGAGNIFGFEDIYLANFVILGMAGLFSAIVRAPVTGIILITEMSGDFKNFLSVATVALAAYIAADLLHGKPIYDQLLSRMLAKRASYGTTEETRGHKVLMEAQVYIGSRMDGEKIEKMLLPPGCLVVSVERENKEIVPSGSTVLRGGDKLILLCSQGDVQKVEEKLDNICRKIKM</sequence>
<dbReference type="PANTHER" id="PTHR45711">
    <property type="entry name" value="CHLORIDE CHANNEL PROTEIN"/>
    <property type="match status" value="1"/>
</dbReference>
<dbReference type="PROSITE" id="PS51202">
    <property type="entry name" value="RCK_C"/>
    <property type="match status" value="1"/>
</dbReference>
<feature type="transmembrane region" description="Helical" evidence="8">
    <location>
        <begin position="232"/>
        <end position="249"/>
    </location>
</feature>
<evidence type="ECO:0000256" key="7">
    <source>
        <dbReference type="ARBA" id="ARBA00023214"/>
    </source>
</evidence>
<keyword evidence="11" id="KW-1185">Reference proteome</keyword>
<dbReference type="PANTHER" id="PTHR45711:SF6">
    <property type="entry name" value="CHLORIDE CHANNEL PROTEIN"/>
    <property type="match status" value="1"/>
</dbReference>
<keyword evidence="3 8" id="KW-0812">Transmembrane</keyword>
<evidence type="ECO:0000313" key="10">
    <source>
        <dbReference type="EMBL" id="NBH61379.1"/>
    </source>
</evidence>
<dbReference type="Gene3D" id="3.30.70.1450">
    <property type="entry name" value="Regulator of K+ conductance, C-terminal domain"/>
    <property type="match status" value="1"/>
</dbReference>
<dbReference type="InterPro" id="IPR036721">
    <property type="entry name" value="RCK_C_sf"/>
</dbReference>
<dbReference type="GO" id="GO:0006813">
    <property type="term" value="P:potassium ion transport"/>
    <property type="evidence" value="ECO:0007669"/>
    <property type="project" value="InterPro"/>
</dbReference>
<comment type="caution">
    <text evidence="10">The sequence shown here is derived from an EMBL/GenBank/DDBJ whole genome shotgun (WGS) entry which is preliminary data.</text>
</comment>
<protein>
    <submittedName>
        <fullName evidence="10">ClC family H(+)/Cl(-) exchange transporter</fullName>
    </submittedName>
</protein>
<dbReference type="InterPro" id="IPR001807">
    <property type="entry name" value="ClC"/>
</dbReference>
<accession>A0A845QHK6</accession>
<dbReference type="SUPFAM" id="SSF81340">
    <property type="entry name" value="Clc chloride channel"/>
    <property type="match status" value="1"/>
</dbReference>
<dbReference type="Proteomes" id="UP000446866">
    <property type="component" value="Unassembled WGS sequence"/>
</dbReference>
<name>A0A845QHK6_9FIRM</name>
<evidence type="ECO:0000259" key="9">
    <source>
        <dbReference type="PROSITE" id="PS51202"/>
    </source>
</evidence>
<feature type="transmembrane region" description="Helical" evidence="8">
    <location>
        <begin position="360"/>
        <end position="385"/>
    </location>
</feature>
<reference evidence="10 11" key="1">
    <citation type="submission" date="2018-08" db="EMBL/GenBank/DDBJ databases">
        <title>Murine metabolic-syndrome-specific gut microbial biobank.</title>
        <authorList>
            <person name="Liu C."/>
        </authorList>
    </citation>
    <scope>NUCLEOTIDE SEQUENCE [LARGE SCALE GENOMIC DNA]</scope>
    <source>
        <strain evidence="10 11">28</strain>
    </source>
</reference>
<keyword evidence="6 8" id="KW-0472">Membrane</keyword>
<dbReference type="Gene3D" id="1.10.3080.10">
    <property type="entry name" value="Clc chloride channel"/>
    <property type="match status" value="1"/>
</dbReference>
<dbReference type="RefSeq" id="WP_160201660.1">
    <property type="nucleotide sequence ID" value="NZ_QXWK01000011.1"/>
</dbReference>
<dbReference type="AlphaFoldDB" id="A0A845QHK6"/>
<feature type="transmembrane region" description="Helical" evidence="8">
    <location>
        <begin position="270"/>
        <end position="288"/>
    </location>
</feature>
<feature type="transmembrane region" description="Helical" evidence="8">
    <location>
        <begin position="330"/>
        <end position="354"/>
    </location>
</feature>
<proteinExistence type="predicted"/>